<evidence type="ECO:0000256" key="5">
    <source>
        <dbReference type="HAMAP-Rule" id="MF_00211"/>
    </source>
</evidence>
<sequence>MIKRMLNKMIEGETLSELEAEAVMQEVMGGEAEPTQVASLLTMMRLRGETVEELTGFAKAMRDLSKHVDLGTHNVLDTCGTGGDGHSTFNISTAAAIGLSACGIQVAKHGNRFVSSKSGSADVLEKLNVPIANDHSEAKQILATQQLVFLFAPLFHTAMKHVAPIRKNLGFRTVFNVLGPLTNPARANYQVVGVWDAEYGKKMAHVLKRLGTKRALFVTGEDGMDEMTITGATYVTELNEGNITSYTATPEMFGLKRASLEAIEAKTINDSAQIIQSIFDGTSTTGAHDILVLNMAAGLYVTGEAKSIQEGVSIANEAINSKSALAQLQQLREEEKAHA</sequence>
<feature type="domain" description="Glycosyl transferase family 3" evidence="6">
    <location>
        <begin position="74"/>
        <end position="324"/>
    </location>
</feature>
<keyword evidence="9" id="KW-1185">Reference proteome</keyword>
<dbReference type="EMBL" id="JAFBEC010000007">
    <property type="protein sequence ID" value="MBM7633524.1"/>
    <property type="molecule type" value="Genomic_DNA"/>
</dbReference>
<accession>A0ABS2PDW5</accession>
<keyword evidence="4 5" id="KW-0057">Aromatic amino acid biosynthesis</keyword>
<keyword evidence="5" id="KW-0479">Metal-binding</keyword>
<dbReference type="InterPro" id="IPR017459">
    <property type="entry name" value="Glycosyl_Trfase_fam3_N_dom"/>
</dbReference>
<feature type="domain" description="Glycosyl transferase family 3 N-terminal" evidence="7">
    <location>
        <begin position="4"/>
        <end position="64"/>
    </location>
</feature>
<evidence type="ECO:0000256" key="3">
    <source>
        <dbReference type="ARBA" id="ARBA00022822"/>
    </source>
</evidence>
<comment type="caution">
    <text evidence="5">Lacks conserved residue(s) required for the propagation of feature annotation.</text>
</comment>
<feature type="binding site" evidence="5">
    <location>
        <position position="92"/>
    </location>
    <ligand>
        <name>Mg(2+)</name>
        <dbReference type="ChEBI" id="CHEBI:18420"/>
        <label>1</label>
    </ligand>
</feature>
<keyword evidence="3 5" id="KW-0822">Tryptophan biosynthesis</keyword>
<evidence type="ECO:0000259" key="7">
    <source>
        <dbReference type="Pfam" id="PF02885"/>
    </source>
</evidence>
<dbReference type="HAMAP" id="MF_00211">
    <property type="entry name" value="TrpD"/>
    <property type="match status" value="1"/>
</dbReference>
<feature type="binding site" evidence="5">
    <location>
        <position position="80"/>
    </location>
    <ligand>
        <name>anthranilate</name>
        <dbReference type="ChEBI" id="CHEBI:16567"/>
        <label>1</label>
    </ligand>
</feature>
<feature type="binding site" evidence="5">
    <location>
        <position position="80"/>
    </location>
    <ligand>
        <name>5-phospho-alpha-D-ribose 1-diphosphate</name>
        <dbReference type="ChEBI" id="CHEBI:58017"/>
    </ligand>
</feature>
<comment type="function">
    <text evidence="5">Catalyzes the transfer of the phosphoribosyl group of 5-phosphorylribose-1-pyrophosphate (PRPP) to anthranilate to yield N-(5'-phosphoribosyl)-anthranilate (PRA).</text>
</comment>
<keyword evidence="5" id="KW-0028">Amino-acid biosynthesis</keyword>
<dbReference type="NCBIfam" id="TIGR01245">
    <property type="entry name" value="trpD"/>
    <property type="match status" value="1"/>
</dbReference>
<feature type="binding site" evidence="5">
    <location>
        <position position="120"/>
    </location>
    <ligand>
        <name>5-phospho-alpha-D-ribose 1-diphosphate</name>
        <dbReference type="ChEBI" id="CHEBI:58017"/>
    </ligand>
</feature>
<evidence type="ECO:0000256" key="1">
    <source>
        <dbReference type="ARBA" id="ARBA00022676"/>
    </source>
</evidence>
<comment type="catalytic activity">
    <reaction evidence="5">
        <text>N-(5-phospho-beta-D-ribosyl)anthranilate + diphosphate = 5-phospho-alpha-D-ribose 1-diphosphate + anthranilate</text>
        <dbReference type="Rhea" id="RHEA:11768"/>
        <dbReference type="ChEBI" id="CHEBI:16567"/>
        <dbReference type="ChEBI" id="CHEBI:18277"/>
        <dbReference type="ChEBI" id="CHEBI:33019"/>
        <dbReference type="ChEBI" id="CHEBI:58017"/>
        <dbReference type="EC" id="2.4.2.18"/>
    </reaction>
</comment>
<dbReference type="PANTHER" id="PTHR43285">
    <property type="entry name" value="ANTHRANILATE PHOSPHORIBOSYLTRANSFERASE"/>
    <property type="match status" value="1"/>
</dbReference>
<feature type="binding site" evidence="5">
    <location>
        <begin position="90"/>
        <end position="93"/>
    </location>
    <ligand>
        <name>5-phospho-alpha-D-ribose 1-diphosphate</name>
        <dbReference type="ChEBI" id="CHEBI:58017"/>
    </ligand>
</feature>
<dbReference type="InterPro" id="IPR036320">
    <property type="entry name" value="Glycosyl_Trfase_fam3_N_dom_sf"/>
</dbReference>
<feature type="binding site" evidence="5">
    <location>
        <position position="166"/>
    </location>
    <ligand>
        <name>anthranilate</name>
        <dbReference type="ChEBI" id="CHEBI:16567"/>
        <label>2</label>
    </ligand>
</feature>
<feature type="binding site" evidence="5">
    <location>
        <begin position="108"/>
        <end position="116"/>
    </location>
    <ligand>
        <name>5-phospho-alpha-D-ribose 1-diphosphate</name>
        <dbReference type="ChEBI" id="CHEBI:58017"/>
    </ligand>
</feature>
<dbReference type="Pfam" id="PF00591">
    <property type="entry name" value="Glycos_transf_3"/>
    <property type="match status" value="1"/>
</dbReference>
<comment type="pathway">
    <text evidence="5">Amino-acid biosynthesis; L-tryptophan biosynthesis; L-tryptophan from chorismate: step 2/5.</text>
</comment>
<dbReference type="Pfam" id="PF02885">
    <property type="entry name" value="Glycos_trans_3N"/>
    <property type="match status" value="1"/>
</dbReference>
<keyword evidence="2 5" id="KW-0808">Transferase</keyword>
<evidence type="ECO:0000256" key="4">
    <source>
        <dbReference type="ARBA" id="ARBA00023141"/>
    </source>
</evidence>
<feature type="binding site" evidence="5">
    <location>
        <begin position="83"/>
        <end position="84"/>
    </location>
    <ligand>
        <name>5-phospho-alpha-D-ribose 1-diphosphate</name>
        <dbReference type="ChEBI" id="CHEBI:58017"/>
    </ligand>
</feature>
<dbReference type="Gene3D" id="3.40.1030.10">
    <property type="entry name" value="Nucleoside phosphorylase/phosphoribosyltransferase catalytic domain"/>
    <property type="match status" value="1"/>
</dbReference>
<protein>
    <recommendedName>
        <fullName evidence="5">Anthranilate phosphoribosyltransferase</fullName>
        <ecNumber evidence="5">2.4.2.18</ecNumber>
    </recommendedName>
</protein>
<evidence type="ECO:0000313" key="8">
    <source>
        <dbReference type="EMBL" id="MBM7633524.1"/>
    </source>
</evidence>
<dbReference type="SUPFAM" id="SSF47648">
    <property type="entry name" value="Nucleoside phosphorylase/phosphoribosyltransferase N-terminal domain"/>
    <property type="match status" value="1"/>
</dbReference>
<evidence type="ECO:0000259" key="6">
    <source>
        <dbReference type="Pfam" id="PF00591"/>
    </source>
</evidence>
<feature type="binding site" evidence="5">
    <location>
        <position position="226"/>
    </location>
    <ligand>
        <name>Mg(2+)</name>
        <dbReference type="ChEBI" id="CHEBI:18420"/>
        <label>1</label>
    </ligand>
</feature>
<dbReference type="InterPro" id="IPR000312">
    <property type="entry name" value="Glycosyl_Trfase_fam3"/>
</dbReference>
<dbReference type="RefSeq" id="WP_204698219.1">
    <property type="nucleotide sequence ID" value="NZ_JAFBEC010000007.1"/>
</dbReference>
<feature type="binding site" evidence="5">
    <location>
        <position position="225"/>
    </location>
    <ligand>
        <name>Mg(2+)</name>
        <dbReference type="ChEBI" id="CHEBI:18420"/>
        <label>2</label>
    </ligand>
</feature>
<dbReference type="InterPro" id="IPR005940">
    <property type="entry name" value="Anthranilate_Pribosyl_Tfrase"/>
</dbReference>
<dbReference type="PANTHER" id="PTHR43285:SF2">
    <property type="entry name" value="ANTHRANILATE PHOSPHORIBOSYLTRANSFERASE"/>
    <property type="match status" value="1"/>
</dbReference>
<keyword evidence="5" id="KW-0460">Magnesium</keyword>
<dbReference type="Proteomes" id="UP000741863">
    <property type="component" value="Unassembled WGS sequence"/>
</dbReference>
<reference evidence="8 9" key="1">
    <citation type="submission" date="2021-01" db="EMBL/GenBank/DDBJ databases">
        <title>Genomic Encyclopedia of Type Strains, Phase IV (KMG-IV): sequencing the most valuable type-strain genomes for metagenomic binning, comparative biology and taxonomic classification.</title>
        <authorList>
            <person name="Goeker M."/>
        </authorList>
    </citation>
    <scope>NUCLEOTIDE SEQUENCE [LARGE SCALE GENOMIC DNA]</scope>
    <source>
        <strain evidence="8 9">DSM 25540</strain>
    </source>
</reference>
<name>A0ABS2PDW5_9BACL</name>
<dbReference type="GO" id="GO:0004048">
    <property type="term" value="F:anthranilate phosphoribosyltransferase activity"/>
    <property type="evidence" value="ECO:0007669"/>
    <property type="project" value="UniProtKB-EC"/>
</dbReference>
<comment type="caution">
    <text evidence="8">The sequence shown here is derived from an EMBL/GenBank/DDBJ whole genome shotgun (WGS) entry which is preliminary data.</text>
</comment>
<comment type="similarity">
    <text evidence="5">Belongs to the anthranilate phosphoribosyltransferase family.</text>
</comment>
<dbReference type="Gene3D" id="1.20.970.10">
    <property type="entry name" value="Transferase, Pyrimidine Nucleoside Phosphorylase, Chain C"/>
    <property type="match status" value="1"/>
</dbReference>
<evidence type="ECO:0000256" key="2">
    <source>
        <dbReference type="ARBA" id="ARBA00022679"/>
    </source>
</evidence>
<evidence type="ECO:0000313" key="9">
    <source>
        <dbReference type="Proteomes" id="UP000741863"/>
    </source>
</evidence>
<feature type="binding site" evidence="5">
    <location>
        <position position="88"/>
    </location>
    <ligand>
        <name>5-phospho-alpha-D-ribose 1-diphosphate</name>
        <dbReference type="ChEBI" id="CHEBI:58017"/>
    </ligand>
</feature>
<dbReference type="SUPFAM" id="SSF52418">
    <property type="entry name" value="Nucleoside phosphorylase/phosphoribosyltransferase catalytic domain"/>
    <property type="match status" value="1"/>
</dbReference>
<proteinExistence type="inferred from homology"/>
<keyword evidence="1 5" id="KW-0328">Glycosyltransferase</keyword>
<comment type="cofactor">
    <cofactor evidence="5">
        <name>Mg(2+)</name>
        <dbReference type="ChEBI" id="CHEBI:18420"/>
    </cofactor>
    <text evidence="5">Binds 2 magnesium ions per monomer.</text>
</comment>
<feature type="binding site" evidence="5">
    <location>
        <position position="111"/>
    </location>
    <ligand>
        <name>anthranilate</name>
        <dbReference type="ChEBI" id="CHEBI:16567"/>
        <label>1</label>
    </ligand>
</feature>
<gene>
    <name evidence="5" type="primary">trpD</name>
    <name evidence="8" type="ORF">JOD17_002618</name>
</gene>
<organism evidence="8 9">
    <name type="scientific">Geomicrobium sediminis</name>
    <dbReference type="NCBI Taxonomy" id="1347788"/>
    <lineage>
        <taxon>Bacteria</taxon>
        <taxon>Bacillati</taxon>
        <taxon>Bacillota</taxon>
        <taxon>Bacilli</taxon>
        <taxon>Bacillales</taxon>
        <taxon>Geomicrobium</taxon>
    </lineage>
</organism>
<dbReference type="InterPro" id="IPR035902">
    <property type="entry name" value="Nuc_phospho_transferase"/>
</dbReference>
<feature type="binding site" evidence="5">
    <location>
        <position position="226"/>
    </location>
    <ligand>
        <name>Mg(2+)</name>
        <dbReference type="ChEBI" id="CHEBI:18420"/>
        <label>2</label>
    </ligand>
</feature>
<dbReference type="EC" id="2.4.2.18" evidence="5"/>
<comment type="subunit">
    <text evidence="5">Homodimer.</text>
</comment>